<evidence type="ECO:0000313" key="2">
    <source>
        <dbReference type="EMBL" id="MBE1600887.1"/>
    </source>
</evidence>
<reference evidence="2 3" key="1">
    <citation type="submission" date="2020-10" db="EMBL/GenBank/DDBJ databases">
        <title>Sequencing the genomes of 1000 actinobacteria strains.</title>
        <authorList>
            <person name="Klenk H.-P."/>
        </authorList>
    </citation>
    <scope>NUCLEOTIDE SEQUENCE [LARGE SCALE GENOMIC DNA]</scope>
    <source>
        <strain evidence="2 3">DSM 41803</strain>
    </source>
</reference>
<keyword evidence="3" id="KW-1185">Reference proteome</keyword>
<dbReference type="EMBL" id="JADBGF010000001">
    <property type="protein sequence ID" value="MBE1600887.1"/>
    <property type="molecule type" value="Genomic_DNA"/>
</dbReference>
<dbReference type="RefSeq" id="WP_046918933.1">
    <property type="nucleotide sequence ID" value="NZ_JADBGF010000001.1"/>
</dbReference>
<feature type="domain" description="Carrier" evidence="1">
    <location>
        <begin position="12"/>
        <end position="87"/>
    </location>
</feature>
<proteinExistence type="predicted"/>
<gene>
    <name evidence="2" type="ORF">H4687_007016</name>
</gene>
<dbReference type="Pfam" id="PF00550">
    <property type="entry name" value="PP-binding"/>
    <property type="match status" value="1"/>
</dbReference>
<dbReference type="Proteomes" id="UP000629287">
    <property type="component" value="Unassembled WGS sequence"/>
</dbReference>
<sequence length="89" mass="9598">MSAARAAEGLSAETRAQVKQIVCDVLEVDPAAVTDETLFVEELDADSLRTIEMLAEMERALGIDLSKAPIEGMVNLHGVYTVIAEHEAK</sequence>
<comment type="caution">
    <text evidence="2">The sequence shown here is derived from an EMBL/GenBank/DDBJ whole genome shotgun (WGS) entry which is preliminary data.</text>
</comment>
<evidence type="ECO:0000313" key="3">
    <source>
        <dbReference type="Proteomes" id="UP000629287"/>
    </source>
</evidence>
<dbReference type="AlphaFoldDB" id="A0A8I0PBE9"/>
<dbReference type="OrthoDB" id="4564178at2"/>
<dbReference type="InterPro" id="IPR036736">
    <property type="entry name" value="ACP-like_sf"/>
</dbReference>
<accession>A0A8I0PBE9</accession>
<dbReference type="Gene3D" id="1.10.1200.10">
    <property type="entry name" value="ACP-like"/>
    <property type="match status" value="1"/>
</dbReference>
<dbReference type="PROSITE" id="PS50075">
    <property type="entry name" value="CARRIER"/>
    <property type="match status" value="1"/>
</dbReference>
<dbReference type="SUPFAM" id="SSF47336">
    <property type="entry name" value="ACP-like"/>
    <property type="match status" value="1"/>
</dbReference>
<evidence type="ECO:0000259" key="1">
    <source>
        <dbReference type="PROSITE" id="PS50075"/>
    </source>
</evidence>
<organism evidence="2 3">
    <name type="scientific">Streptomyces stelliscabiei</name>
    <dbReference type="NCBI Taxonomy" id="146820"/>
    <lineage>
        <taxon>Bacteria</taxon>
        <taxon>Bacillati</taxon>
        <taxon>Actinomycetota</taxon>
        <taxon>Actinomycetes</taxon>
        <taxon>Kitasatosporales</taxon>
        <taxon>Streptomycetaceae</taxon>
        <taxon>Streptomyces</taxon>
    </lineage>
</organism>
<dbReference type="GeneID" id="86831531"/>
<dbReference type="InterPro" id="IPR009081">
    <property type="entry name" value="PP-bd_ACP"/>
</dbReference>
<name>A0A8I0PBE9_9ACTN</name>
<protein>
    <submittedName>
        <fullName evidence="2">Acyl carrier protein</fullName>
    </submittedName>
</protein>